<sequence>MAEAPVLDGGLSEPVPLAAQLVARLLEFNQWPSRMLHPARAQAVWTEQELAQQGRSASLDRVLHLRASRRLLAQLGSDAMPVTQLNAPALPLALIASDLQLLLVRRVGLMALGKLLSSLIARAQVVQAREDLGRESMDWAIAHALQWPESGWLHPVLQLQQGWTAKADLLGSAVLARSWQQAPAPLRRRADWSLAPQACELVLPETITEVQARTLCLSQLAEMEPAWLLLFPPQSTH</sequence>
<dbReference type="Proteomes" id="UP000306236">
    <property type="component" value="Unassembled WGS sequence"/>
</dbReference>
<comment type="caution">
    <text evidence="1">The sequence shown here is derived from an EMBL/GenBank/DDBJ whole genome shotgun (WGS) entry which is preliminary data.</text>
</comment>
<dbReference type="AlphaFoldDB" id="A0A4S5BL01"/>
<accession>A0A4S5BL01</accession>
<evidence type="ECO:0000313" key="1">
    <source>
        <dbReference type="EMBL" id="THJ31545.1"/>
    </source>
</evidence>
<organism evidence="1 2">
    <name type="scientific">Lampropedia aestuarii</name>
    <dbReference type="NCBI Taxonomy" id="2562762"/>
    <lineage>
        <taxon>Bacteria</taxon>
        <taxon>Pseudomonadati</taxon>
        <taxon>Pseudomonadota</taxon>
        <taxon>Betaproteobacteria</taxon>
        <taxon>Burkholderiales</taxon>
        <taxon>Comamonadaceae</taxon>
        <taxon>Lampropedia</taxon>
    </lineage>
</organism>
<name>A0A4S5BL01_9BURK</name>
<dbReference type="OrthoDB" id="8907561at2"/>
<reference evidence="1 2" key="1">
    <citation type="submission" date="2019-04" db="EMBL/GenBank/DDBJ databases">
        <title>Lampropedia sp YIM MLB12 draf genome.</title>
        <authorList>
            <person name="Wang Y.-X."/>
        </authorList>
    </citation>
    <scope>NUCLEOTIDE SEQUENCE [LARGE SCALE GENOMIC DNA]</scope>
    <source>
        <strain evidence="1 2">YIM MLB12</strain>
    </source>
</reference>
<protein>
    <submittedName>
        <fullName evidence="1">Uncharacterized protein</fullName>
    </submittedName>
</protein>
<dbReference type="RefSeq" id="WP_136407417.1">
    <property type="nucleotide sequence ID" value="NZ_SSWX01000022.1"/>
</dbReference>
<gene>
    <name evidence="1" type="ORF">E8K88_14615</name>
</gene>
<proteinExistence type="predicted"/>
<evidence type="ECO:0000313" key="2">
    <source>
        <dbReference type="Proteomes" id="UP000306236"/>
    </source>
</evidence>
<keyword evidence="2" id="KW-1185">Reference proteome</keyword>
<dbReference type="EMBL" id="SSWX01000022">
    <property type="protein sequence ID" value="THJ31545.1"/>
    <property type="molecule type" value="Genomic_DNA"/>
</dbReference>